<gene>
    <name evidence="6" type="ORF">HA336_00175</name>
</gene>
<evidence type="ECO:0000256" key="1">
    <source>
        <dbReference type="ARBA" id="ARBA00023015"/>
    </source>
</evidence>
<dbReference type="Pfam" id="PF26553">
    <property type="entry name" value="PDDEXK_19"/>
    <property type="match status" value="1"/>
</dbReference>
<evidence type="ECO:0000313" key="6">
    <source>
        <dbReference type="EMBL" id="HII69633.1"/>
    </source>
</evidence>
<keyword evidence="2 4" id="KW-0238">DNA-binding</keyword>
<dbReference type="RefSeq" id="WP_011019373.1">
    <property type="nucleotide sequence ID" value="NZ_DUJS01000001.1"/>
</dbReference>
<evidence type="ECO:0000256" key="2">
    <source>
        <dbReference type="ARBA" id="ARBA00023125"/>
    </source>
</evidence>
<keyword evidence="1 4" id="KW-0805">Transcription regulation</keyword>
<feature type="domain" description="MTH-967-like PD-(D/E)XK" evidence="5">
    <location>
        <begin position="3"/>
        <end position="110"/>
    </location>
</feature>
<organism evidence="6 7">
    <name type="scientific">Methanopyrus kandleri</name>
    <dbReference type="NCBI Taxonomy" id="2320"/>
    <lineage>
        <taxon>Archaea</taxon>
        <taxon>Methanobacteriati</taxon>
        <taxon>Methanobacteriota</taxon>
        <taxon>Methanomada group</taxon>
        <taxon>Methanopyri</taxon>
        <taxon>Methanopyrales</taxon>
        <taxon>Methanopyraceae</taxon>
        <taxon>Methanopyrus</taxon>
    </lineage>
</organism>
<reference evidence="6" key="1">
    <citation type="journal article" date="2020" name="bioRxiv">
        <title>A rank-normalized archaeal taxonomy based on genome phylogeny resolves widespread incomplete and uneven classifications.</title>
        <authorList>
            <person name="Rinke C."/>
            <person name="Chuvochina M."/>
            <person name="Mussig A.J."/>
            <person name="Chaumeil P.-A."/>
            <person name="Waite D.W."/>
            <person name="Whitman W.B."/>
            <person name="Parks D.H."/>
            <person name="Hugenholtz P."/>
        </authorList>
    </citation>
    <scope>NUCLEOTIDE SEQUENCE</scope>
    <source>
        <strain evidence="6">UBA8853</strain>
    </source>
</reference>
<evidence type="ECO:0000256" key="3">
    <source>
        <dbReference type="ARBA" id="ARBA00023163"/>
    </source>
</evidence>
<dbReference type="GO" id="GO:0003700">
    <property type="term" value="F:DNA-binding transcription factor activity"/>
    <property type="evidence" value="ECO:0007669"/>
    <property type="project" value="UniProtKB-UniRule"/>
</dbReference>
<keyword evidence="3 4" id="KW-0804">Transcription</keyword>
<protein>
    <recommendedName>
        <fullName evidence="4">Putative HTH-type transcriptional regulatory protein HA336_00175</fullName>
    </recommendedName>
</protein>
<proteinExistence type="inferred from homology"/>
<evidence type="ECO:0000259" key="5">
    <source>
        <dbReference type="Pfam" id="PF26553"/>
    </source>
</evidence>
<dbReference type="InterPro" id="IPR059051">
    <property type="entry name" value="MTH_967_PDDEXK"/>
</dbReference>
<dbReference type="HAMAP" id="MF_00584">
    <property type="entry name" value="HTH_type_cro_C1"/>
    <property type="match status" value="1"/>
</dbReference>
<dbReference type="GO" id="GO:0003677">
    <property type="term" value="F:DNA binding"/>
    <property type="evidence" value="ECO:0007669"/>
    <property type="project" value="UniProtKB-KW"/>
</dbReference>
<name>A0A832WA12_9EURY</name>
<dbReference type="AlphaFoldDB" id="A0A832WA12"/>
<dbReference type="SMR" id="A0A832WA12"/>
<dbReference type="Proteomes" id="UP000619545">
    <property type="component" value="Unassembled WGS sequence"/>
</dbReference>
<sequence>MRAELCADLEEALRAGGHEVVRIERACFDIFVRTRDGRAYIVKVLINADGLRREVAEELRRISHFLEAVPVVVALKRHTGPLEKGVVYHRYEVPVLDPLTFARLVEGEPPKAVADRGGQYVVIRADEVDELDVSRVRRRQLRREGGRITLARAEEADVEGVPVELKTPEHVDTGRDRMTRFERRVAELLERMGAERTGKVRRAPFKLLAKDGETVLARAEEGGDRESIALRDVASATGSMGVIVTRERCKDTYVPTIDIGTLEEIKDLEDLKEYLQERDPEERVRRLVEEAGITSPREIAQRTGIRESVIREFLRRMGITDERKV</sequence>
<evidence type="ECO:0000256" key="4">
    <source>
        <dbReference type="HAMAP-Rule" id="MF_00584"/>
    </source>
</evidence>
<dbReference type="InterPro" id="IPR020886">
    <property type="entry name" value="MTH_967-like"/>
</dbReference>
<accession>A0A832WA12</accession>
<evidence type="ECO:0000313" key="7">
    <source>
        <dbReference type="Proteomes" id="UP000619545"/>
    </source>
</evidence>
<dbReference type="EMBL" id="DUJS01000001">
    <property type="protein sequence ID" value="HII69633.1"/>
    <property type="molecule type" value="Genomic_DNA"/>
</dbReference>
<comment type="caution">
    <text evidence="6">The sequence shown here is derived from an EMBL/GenBank/DDBJ whole genome shotgun (WGS) entry which is preliminary data.</text>
</comment>
<dbReference type="GeneID" id="1477106"/>